<name>A0ACB8UFF7_9APHY</name>
<proteinExistence type="predicted"/>
<accession>A0ACB8UFF7</accession>
<keyword evidence="2" id="KW-1185">Reference proteome</keyword>
<organism evidence="1 2">
    <name type="scientific">Irpex rosettiformis</name>
    <dbReference type="NCBI Taxonomy" id="378272"/>
    <lineage>
        <taxon>Eukaryota</taxon>
        <taxon>Fungi</taxon>
        <taxon>Dikarya</taxon>
        <taxon>Basidiomycota</taxon>
        <taxon>Agaricomycotina</taxon>
        <taxon>Agaricomycetes</taxon>
        <taxon>Polyporales</taxon>
        <taxon>Irpicaceae</taxon>
        <taxon>Irpex</taxon>
    </lineage>
</organism>
<gene>
    <name evidence="1" type="ORF">BDY19DRAFT_401413</name>
</gene>
<evidence type="ECO:0000313" key="1">
    <source>
        <dbReference type="EMBL" id="KAI0092993.1"/>
    </source>
</evidence>
<protein>
    <submittedName>
        <fullName evidence="1">Cytochrome P450</fullName>
    </submittedName>
</protein>
<reference evidence="1" key="1">
    <citation type="journal article" date="2021" name="Environ. Microbiol.">
        <title>Gene family expansions and transcriptome signatures uncover fungal adaptations to wood decay.</title>
        <authorList>
            <person name="Hage H."/>
            <person name="Miyauchi S."/>
            <person name="Viragh M."/>
            <person name="Drula E."/>
            <person name="Min B."/>
            <person name="Chaduli D."/>
            <person name="Navarro D."/>
            <person name="Favel A."/>
            <person name="Norest M."/>
            <person name="Lesage-Meessen L."/>
            <person name="Balint B."/>
            <person name="Merenyi Z."/>
            <person name="de Eugenio L."/>
            <person name="Morin E."/>
            <person name="Martinez A.T."/>
            <person name="Baldrian P."/>
            <person name="Stursova M."/>
            <person name="Martinez M.J."/>
            <person name="Novotny C."/>
            <person name="Magnuson J.K."/>
            <person name="Spatafora J.W."/>
            <person name="Maurice S."/>
            <person name="Pangilinan J."/>
            <person name="Andreopoulos W."/>
            <person name="LaButti K."/>
            <person name="Hundley H."/>
            <person name="Na H."/>
            <person name="Kuo A."/>
            <person name="Barry K."/>
            <person name="Lipzen A."/>
            <person name="Henrissat B."/>
            <person name="Riley R."/>
            <person name="Ahrendt S."/>
            <person name="Nagy L.G."/>
            <person name="Grigoriev I.V."/>
            <person name="Martin F."/>
            <person name="Rosso M.N."/>
        </authorList>
    </citation>
    <scope>NUCLEOTIDE SEQUENCE</scope>
    <source>
        <strain evidence="1">CBS 384.51</strain>
    </source>
</reference>
<evidence type="ECO:0000313" key="2">
    <source>
        <dbReference type="Proteomes" id="UP001055072"/>
    </source>
</evidence>
<dbReference type="Proteomes" id="UP001055072">
    <property type="component" value="Unassembled WGS sequence"/>
</dbReference>
<comment type="caution">
    <text evidence="1">The sequence shown here is derived from an EMBL/GenBank/DDBJ whole genome shotgun (WGS) entry which is preliminary data.</text>
</comment>
<sequence length="432" mass="49333">MIPLCILVGVLACSILIRLVSKKRNRLPLPPGPPADPIIGHLRTLPDNHHRAEVFHEWSLKYGDVFSLRVPGKTMIILNSEKAASDLLEKRSVIYSDRLRFGYFDAIGWGDTLAFVRYGPLHTQQRKMYHEALGKHVVSEYWNVQEQESNTLLKGLLDQPKAYDKQVQRYRHCFFRCTFKITYDGSSFAGGIVTEISYGHRIKSFDDKFFLLSEKWARIAHEGSRATLLDVHPICMLSVVPQCYVNMTVLSLTVRYLPSWFPGAWYIDFIKETKPTMDMIAVGNYHKVEEQMKNGTARPSFLSKHLEAIFSGESSPEILPSLRFSSASIFVGGAETTWHSVTTFIACMLLHPEVQKKAQEEIDRVIGRDRLPDFNDRDSLPYINCVLHETLRWQPVLPIGLPHQSTAEDIYNGMRIPKGSIVEPYLGRKQIP</sequence>
<dbReference type="EMBL" id="MU274902">
    <property type="protein sequence ID" value="KAI0092993.1"/>
    <property type="molecule type" value="Genomic_DNA"/>
</dbReference>